<dbReference type="RefSeq" id="WP_145245758.1">
    <property type="nucleotide sequence ID" value="NZ_CP036278.1"/>
</dbReference>
<proteinExistence type="predicted"/>
<sequence>MWSYSKASDNSRSTVRRKRLSCERLEPRVVLDASGGLVGVDPHFTLSFTPDGTQVGRETSTLQATFDSIAPTADWQEAILRAFQTWAIHTNADIGLVDDGGQPFGVPAASQHDSRFGDIRIGTSALSPEVGAVSVPINNLGSGSWLTDVIFNTQFDYQSIDDVLAVAMHEAGNVFGLADSAEPLSPLHSHVTPQVLSPTATDIANLQNLHGVRVDDAYENHSREGGSSAGDNDSFANATHLNPAEAYGAAEGTGPTIVYGDLTTLADQDYFVIKVPGDYQGSMSVQLKTQGISLLQPELTVYNANEHQLLQTTSNLVGGALLNAQLPSVSSDQEYYVRVDAATQDIFAIGGYSLSITFDDRNLVDQSLIDDLMSGTYRSLSQDELTTFFDSDDDDHLNEDDHTDDHLAEGVELETTLGFAEGTRYETFASISDASDADVYSIKSPPSDIGLLNVMTVSVRSLDAGGLVPQVTVFTEDRESMGIFVKRGFLGDHHFLLLSDVLFR</sequence>
<evidence type="ECO:0000313" key="2">
    <source>
        <dbReference type="Proteomes" id="UP000315750"/>
    </source>
</evidence>
<protein>
    <recommendedName>
        <fullName evidence="3">Matrixin</fullName>
    </recommendedName>
</protein>
<accession>A0A518AJD3</accession>
<dbReference type="GO" id="GO:0008237">
    <property type="term" value="F:metallopeptidase activity"/>
    <property type="evidence" value="ECO:0007669"/>
    <property type="project" value="InterPro"/>
</dbReference>
<dbReference type="KEGG" id="amuc:Pan181_10150"/>
<dbReference type="Gene3D" id="3.40.390.10">
    <property type="entry name" value="Collagenase (Catalytic Domain)"/>
    <property type="match status" value="1"/>
</dbReference>
<organism evidence="1 2">
    <name type="scientific">Aeoliella mucimassa</name>
    <dbReference type="NCBI Taxonomy" id="2527972"/>
    <lineage>
        <taxon>Bacteria</taxon>
        <taxon>Pseudomonadati</taxon>
        <taxon>Planctomycetota</taxon>
        <taxon>Planctomycetia</taxon>
        <taxon>Pirellulales</taxon>
        <taxon>Lacipirellulaceae</taxon>
        <taxon>Aeoliella</taxon>
    </lineage>
</organism>
<dbReference type="InterPro" id="IPR024079">
    <property type="entry name" value="MetalloPept_cat_dom_sf"/>
</dbReference>
<dbReference type="AlphaFoldDB" id="A0A518AJD3"/>
<dbReference type="EMBL" id="CP036278">
    <property type="protein sequence ID" value="QDU54832.1"/>
    <property type="molecule type" value="Genomic_DNA"/>
</dbReference>
<dbReference type="Proteomes" id="UP000315750">
    <property type="component" value="Chromosome"/>
</dbReference>
<keyword evidence="2" id="KW-1185">Reference proteome</keyword>
<evidence type="ECO:0000313" key="1">
    <source>
        <dbReference type="EMBL" id="QDU54832.1"/>
    </source>
</evidence>
<evidence type="ECO:0008006" key="3">
    <source>
        <dbReference type="Google" id="ProtNLM"/>
    </source>
</evidence>
<dbReference type="OrthoDB" id="289794at2"/>
<gene>
    <name evidence="1" type="ORF">Pan181_10150</name>
</gene>
<dbReference type="SUPFAM" id="SSF55486">
    <property type="entry name" value="Metalloproteases ('zincins'), catalytic domain"/>
    <property type="match status" value="1"/>
</dbReference>
<reference evidence="1 2" key="1">
    <citation type="submission" date="2019-02" db="EMBL/GenBank/DDBJ databases">
        <title>Deep-cultivation of Planctomycetes and their phenomic and genomic characterization uncovers novel biology.</title>
        <authorList>
            <person name="Wiegand S."/>
            <person name="Jogler M."/>
            <person name="Boedeker C."/>
            <person name="Pinto D."/>
            <person name="Vollmers J."/>
            <person name="Rivas-Marin E."/>
            <person name="Kohn T."/>
            <person name="Peeters S.H."/>
            <person name="Heuer A."/>
            <person name="Rast P."/>
            <person name="Oberbeckmann S."/>
            <person name="Bunk B."/>
            <person name="Jeske O."/>
            <person name="Meyerdierks A."/>
            <person name="Storesund J.E."/>
            <person name="Kallscheuer N."/>
            <person name="Luecker S."/>
            <person name="Lage O.M."/>
            <person name="Pohl T."/>
            <person name="Merkel B.J."/>
            <person name="Hornburger P."/>
            <person name="Mueller R.-W."/>
            <person name="Bruemmer F."/>
            <person name="Labrenz M."/>
            <person name="Spormann A.M."/>
            <person name="Op den Camp H."/>
            <person name="Overmann J."/>
            <person name="Amann R."/>
            <person name="Jetten M.S.M."/>
            <person name="Mascher T."/>
            <person name="Medema M.H."/>
            <person name="Devos D.P."/>
            <person name="Kaster A.-K."/>
            <person name="Ovreas L."/>
            <person name="Rohde M."/>
            <person name="Galperin M.Y."/>
            <person name="Jogler C."/>
        </authorList>
    </citation>
    <scope>NUCLEOTIDE SEQUENCE [LARGE SCALE GENOMIC DNA]</scope>
    <source>
        <strain evidence="1 2">Pan181</strain>
    </source>
</reference>
<name>A0A518AJD3_9BACT</name>
<dbReference type="Gene3D" id="2.60.120.380">
    <property type="match status" value="1"/>
</dbReference>